<accession>A0A7M2SM15</accession>
<protein>
    <submittedName>
        <fullName evidence="1">Replication initiation protein</fullName>
    </submittedName>
</protein>
<organism evidence="1 2">
    <name type="scientific">Streptomyces ferrugineus</name>
    <dbReference type="NCBI Taxonomy" id="1413221"/>
    <lineage>
        <taxon>Bacteria</taxon>
        <taxon>Bacillati</taxon>
        <taxon>Actinomycetota</taxon>
        <taxon>Actinomycetes</taxon>
        <taxon>Kitasatosporales</taxon>
        <taxon>Streptomycetaceae</taxon>
        <taxon>Streptomyces</taxon>
    </lineage>
</organism>
<proteinExistence type="predicted"/>
<dbReference type="KEGG" id="sfeu:IM697_02195"/>
<reference evidence="1 2" key="1">
    <citation type="submission" date="2020-10" db="EMBL/GenBank/DDBJ databases">
        <title>Streptomyces ferrugineus complate genome analysis.</title>
        <authorList>
            <person name="Anwar N."/>
        </authorList>
    </citation>
    <scope>NUCLEOTIDE SEQUENCE [LARGE SCALE GENOMIC DNA]</scope>
    <source>
        <strain evidence="1 2">CCTCC AA2014009</strain>
    </source>
</reference>
<dbReference type="RefSeq" id="WP_194044178.1">
    <property type="nucleotide sequence ID" value="NZ_CP063373.1"/>
</dbReference>
<gene>
    <name evidence="1" type="ORF">IM697_02195</name>
</gene>
<name>A0A7M2SM15_9ACTN</name>
<dbReference type="Pfam" id="PF20199">
    <property type="entry name" value="RepSA"/>
    <property type="match status" value="1"/>
</dbReference>
<evidence type="ECO:0000313" key="2">
    <source>
        <dbReference type="Proteomes" id="UP000594205"/>
    </source>
</evidence>
<evidence type="ECO:0000313" key="1">
    <source>
        <dbReference type="EMBL" id="QOV37294.1"/>
    </source>
</evidence>
<dbReference type="AlphaFoldDB" id="A0A7M2SM15"/>
<keyword evidence="2" id="KW-1185">Reference proteome</keyword>
<sequence>MLASLGTMPELAHQLSGLGGCTHPIRLDGHRTEYAVSEVTGEIGNVLRHLDSATLPAGHLLVRCNNRRATRCTACAETYRRDTYQLITAGLRGGKGTSERVAAHPRVFATFTAPGFGPVHNRPSGGGACRCGIRHNEQDPALGTPLNPNTYDYEAAVLWNAHAGALWRRFSIYLRREVAKRAGLTQRAFRDHARISFAKVAEYQKRGAVHFHAVIRLDGPEGGDTSPPAWAKAELLTDAIRAAATAARIGGPEVDGRTHSFAFGRQLDVRPIRSADFDGDQELTERAVAAYIAKYATKGAETATGTLDRPIRFLAELAQAGITDHAQRMIRTAWTLGARPELAELRLRAWAHMLGFRGHFSTKSRRYSTTLGALRDARADWRRAQATPPTAPQDGETTLVLAHWVFAGTGLSNAETWLAASLEPAPGTEGEPTHG</sequence>
<dbReference type="InterPro" id="IPR046828">
    <property type="entry name" value="RepSA"/>
</dbReference>
<dbReference type="Proteomes" id="UP000594205">
    <property type="component" value="Chromosome"/>
</dbReference>
<dbReference type="EMBL" id="CP063373">
    <property type="protein sequence ID" value="QOV37294.1"/>
    <property type="molecule type" value="Genomic_DNA"/>
</dbReference>